<name>A0A7D6ZII1_9NOCA</name>
<protein>
    <submittedName>
        <fullName evidence="4">Endonuclease/exonuclease/phosphatase family protein</fullName>
    </submittedName>
</protein>
<keyword evidence="4" id="KW-0540">Nuclease</keyword>
<evidence type="ECO:0000256" key="2">
    <source>
        <dbReference type="SAM" id="Phobius"/>
    </source>
</evidence>
<dbReference type="Gene3D" id="3.60.10.10">
    <property type="entry name" value="Endonuclease/exonuclease/phosphatase"/>
    <property type="match status" value="1"/>
</dbReference>
<proteinExistence type="predicted"/>
<feature type="region of interest" description="Disordered" evidence="1">
    <location>
        <begin position="28"/>
        <end position="64"/>
    </location>
</feature>
<evidence type="ECO:0000313" key="4">
    <source>
        <dbReference type="EMBL" id="QLY34418.1"/>
    </source>
</evidence>
<feature type="transmembrane region" description="Helical" evidence="2">
    <location>
        <begin position="100"/>
        <end position="125"/>
    </location>
</feature>
<keyword evidence="2" id="KW-1133">Transmembrane helix</keyword>
<dbReference type="GO" id="GO:0004527">
    <property type="term" value="F:exonuclease activity"/>
    <property type="evidence" value="ECO:0007669"/>
    <property type="project" value="UniProtKB-KW"/>
</dbReference>
<dbReference type="InterPro" id="IPR036691">
    <property type="entry name" value="Endo/exonu/phosph_ase_sf"/>
</dbReference>
<dbReference type="Pfam" id="PF03372">
    <property type="entry name" value="Exo_endo_phos"/>
    <property type="match status" value="1"/>
</dbReference>
<gene>
    <name evidence="4" type="ORF">H0264_15550</name>
</gene>
<reference evidence="4 5" key="1">
    <citation type="submission" date="2020-07" db="EMBL/GenBank/DDBJ databases">
        <authorList>
            <person name="Zhuang K."/>
            <person name="Ran Y."/>
        </authorList>
    </citation>
    <scope>NUCLEOTIDE SEQUENCE [LARGE SCALE GENOMIC DNA]</scope>
    <source>
        <strain evidence="4 5">WCH-YHL-001</strain>
    </source>
</reference>
<dbReference type="EMBL" id="CP059399">
    <property type="protein sequence ID" value="QLY34418.1"/>
    <property type="molecule type" value="Genomic_DNA"/>
</dbReference>
<sequence>MAGVAASSPAAAGSPGTAATVATLGADAPTEQFGSTSPPARQEHPSGSGTGLRPRPGGPADAGAKRRPGFLGWTALVLGWLLLLTGATGIVLHYVSWSNYWIGLVAAFASYFMVGAFVALVLFLIGRQWRSAATALVASGVVLWSQLPMLWPDGTAPPGVDVTVMQSNLLFGGADVATVAHTVRDDKVDVLTLEELTQQALDGLLAAGITSELPYYHVEPAAGGQGSGIFSRYPLQDGVKIDGFLLHNLRATMIHPQLGPVTVFQFHPVPPLGNPGTWQRELQRVRDVLDQQPGKVVVGGDFNATFDHADYRNLLRGRYADAGELVGIGALPTWPEDKPGGPYIGIDKVLVAGGHATEVRSLTIPGSDHRAVVARLRL</sequence>
<accession>A0A7D6ZII1</accession>
<keyword evidence="4" id="KW-0255">Endonuclease</keyword>
<dbReference type="GO" id="GO:0004519">
    <property type="term" value="F:endonuclease activity"/>
    <property type="evidence" value="ECO:0007669"/>
    <property type="project" value="UniProtKB-KW"/>
</dbReference>
<dbReference type="Proteomes" id="UP000515512">
    <property type="component" value="Chromosome"/>
</dbReference>
<evidence type="ECO:0000259" key="3">
    <source>
        <dbReference type="Pfam" id="PF03372"/>
    </source>
</evidence>
<keyword evidence="4" id="KW-0269">Exonuclease</keyword>
<dbReference type="InterPro" id="IPR005135">
    <property type="entry name" value="Endo/exonuclease/phosphatase"/>
</dbReference>
<keyword evidence="2" id="KW-0812">Transmembrane</keyword>
<dbReference type="SUPFAM" id="SSF56219">
    <property type="entry name" value="DNase I-like"/>
    <property type="match status" value="1"/>
</dbReference>
<keyword evidence="2" id="KW-0472">Membrane</keyword>
<keyword evidence="4" id="KW-0378">Hydrolase</keyword>
<feature type="transmembrane region" description="Helical" evidence="2">
    <location>
        <begin position="70"/>
        <end position="94"/>
    </location>
</feature>
<dbReference type="AlphaFoldDB" id="A0A7D6ZII1"/>
<evidence type="ECO:0000256" key="1">
    <source>
        <dbReference type="SAM" id="MobiDB-lite"/>
    </source>
</evidence>
<keyword evidence="5" id="KW-1185">Reference proteome</keyword>
<organism evidence="4 5">
    <name type="scientific">Nocardia huaxiensis</name>
    <dbReference type="NCBI Taxonomy" id="2755382"/>
    <lineage>
        <taxon>Bacteria</taxon>
        <taxon>Bacillati</taxon>
        <taxon>Actinomycetota</taxon>
        <taxon>Actinomycetes</taxon>
        <taxon>Mycobacteriales</taxon>
        <taxon>Nocardiaceae</taxon>
        <taxon>Nocardia</taxon>
    </lineage>
</organism>
<feature type="domain" description="Endonuclease/exonuclease/phosphatase" evidence="3">
    <location>
        <begin position="165"/>
        <end position="369"/>
    </location>
</feature>
<dbReference type="KEGG" id="nhu:H0264_15550"/>
<evidence type="ECO:0000313" key="5">
    <source>
        <dbReference type="Proteomes" id="UP000515512"/>
    </source>
</evidence>